<reference evidence="2" key="1">
    <citation type="submission" date="2014-09" db="EMBL/GenBank/DDBJ databases">
        <authorList>
            <person name="Magalhaes I.L.F."/>
            <person name="Oliveira U."/>
            <person name="Santos F.R."/>
            <person name="Vidigal T.H.D.A."/>
            <person name="Brescovit A.D."/>
            <person name="Santos A.J."/>
        </authorList>
    </citation>
    <scope>NUCLEOTIDE SEQUENCE</scope>
    <source>
        <tissue evidence="2">Shoot tissue taken approximately 20 cm above the soil surface</tissue>
    </source>
</reference>
<keyword evidence="1" id="KW-0812">Transmembrane</keyword>
<accession>A0A0A9EPN8</accession>
<name>A0A0A9EPN8_ARUDO</name>
<organism evidence="2">
    <name type="scientific">Arundo donax</name>
    <name type="common">Giant reed</name>
    <name type="synonym">Donax arundinaceus</name>
    <dbReference type="NCBI Taxonomy" id="35708"/>
    <lineage>
        <taxon>Eukaryota</taxon>
        <taxon>Viridiplantae</taxon>
        <taxon>Streptophyta</taxon>
        <taxon>Embryophyta</taxon>
        <taxon>Tracheophyta</taxon>
        <taxon>Spermatophyta</taxon>
        <taxon>Magnoliopsida</taxon>
        <taxon>Liliopsida</taxon>
        <taxon>Poales</taxon>
        <taxon>Poaceae</taxon>
        <taxon>PACMAD clade</taxon>
        <taxon>Arundinoideae</taxon>
        <taxon>Arundineae</taxon>
        <taxon>Arundo</taxon>
    </lineage>
</organism>
<proteinExistence type="predicted"/>
<evidence type="ECO:0000313" key="2">
    <source>
        <dbReference type="EMBL" id="JAD97992.1"/>
    </source>
</evidence>
<evidence type="ECO:0000256" key="1">
    <source>
        <dbReference type="SAM" id="Phobius"/>
    </source>
</evidence>
<dbReference type="EMBL" id="GBRH01199903">
    <property type="protein sequence ID" value="JAD97992.1"/>
    <property type="molecule type" value="Transcribed_RNA"/>
</dbReference>
<keyword evidence="1" id="KW-0472">Membrane</keyword>
<dbReference type="AlphaFoldDB" id="A0A0A9EPN8"/>
<protein>
    <submittedName>
        <fullName evidence="2">Uncharacterized protein</fullName>
    </submittedName>
</protein>
<feature type="transmembrane region" description="Helical" evidence="1">
    <location>
        <begin position="12"/>
        <end position="37"/>
    </location>
</feature>
<feature type="transmembrane region" description="Helical" evidence="1">
    <location>
        <begin position="49"/>
        <end position="68"/>
    </location>
</feature>
<reference evidence="2" key="2">
    <citation type="journal article" date="2015" name="Data Brief">
        <title>Shoot transcriptome of the giant reed, Arundo donax.</title>
        <authorList>
            <person name="Barrero R.A."/>
            <person name="Guerrero F.D."/>
            <person name="Moolhuijzen P."/>
            <person name="Goolsby J.A."/>
            <person name="Tidwell J."/>
            <person name="Bellgard S.E."/>
            <person name="Bellgard M.I."/>
        </authorList>
    </citation>
    <scope>NUCLEOTIDE SEQUENCE</scope>
    <source>
        <tissue evidence="2">Shoot tissue taken approximately 20 cm above the soil surface</tissue>
    </source>
</reference>
<sequence length="73" mass="8431">MYLGLNCYRSLVYTHVVGFGHFPCIQWFCRMFLYAYISFTSMPGRKNLLMILLAIGTLEASTTCICQVTRMCM</sequence>
<keyword evidence="1" id="KW-1133">Transmembrane helix</keyword>